<evidence type="ECO:0000256" key="1">
    <source>
        <dbReference type="ARBA" id="ARBA00004496"/>
    </source>
</evidence>
<dbReference type="InterPro" id="IPR032675">
    <property type="entry name" value="LRR_dom_sf"/>
</dbReference>
<dbReference type="AlphaFoldDB" id="A0A8U0TTV3"/>
<dbReference type="PRINTS" id="PR01407">
    <property type="entry name" value="BUTYPHLNCDUF"/>
</dbReference>
<gene>
    <name evidence="11" type="primary">LOC120026798</name>
</gene>
<dbReference type="InterPro" id="IPR001611">
    <property type="entry name" value="Leu-rich_rpt"/>
</dbReference>
<evidence type="ECO:0000259" key="9">
    <source>
        <dbReference type="PROSITE" id="PS50837"/>
    </source>
</evidence>
<evidence type="ECO:0000256" key="3">
    <source>
        <dbReference type="ARBA" id="ARBA00022614"/>
    </source>
</evidence>
<dbReference type="Pfam" id="PF14484">
    <property type="entry name" value="FISNA"/>
    <property type="match status" value="1"/>
</dbReference>
<keyword evidence="3" id="KW-0433">Leucine-rich repeat</keyword>
<keyword evidence="10" id="KW-1185">Reference proteome</keyword>
<feature type="domain" description="NACHT" evidence="9">
    <location>
        <begin position="165"/>
        <end position="299"/>
    </location>
</feature>
<dbReference type="InterPro" id="IPR007111">
    <property type="entry name" value="NACHT_NTPase"/>
</dbReference>
<dbReference type="Proteomes" id="UP000808372">
    <property type="component" value="Chromosome 2"/>
</dbReference>
<dbReference type="GO" id="GO:0005524">
    <property type="term" value="F:ATP binding"/>
    <property type="evidence" value="ECO:0007669"/>
    <property type="project" value="UniProtKB-KW"/>
</dbReference>
<evidence type="ECO:0000256" key="2">
    <source>
        <dbReference type="ARBA" id="ARBA00022490"/>
    </source>
</evidence>
<dbReference type="Pfam" id="PF05729">
    <property type="entry name" value="NACHT"/>
    <property type="match status" value="1"/>
</dbReference>
<dbReference type="PROSITE" id="PS51450">
    <property type="entry name" value="LRR"/>
    <property type="match status" value="2"/>
</dbReference>
<evidence type="ECO:0000256" key="6">
    <source>
        <dbReference type="ARBA" id="ARBA00022840"/>
    </source>
</evidence>
<dbReference type="InterPro" id="IPR051261">
    <property type="entry name" value="NLR"/>
</dbReference>
<dbReference type="KEGG" id="snh:120026798"/>
<evidence type="ECO:0000256" key="5">
    <source>
        <dbReference type="ARBA" id="ARBA00022741"/>
    </source>
</evidence>
<dbReference type="Pfam" id="PF00622">
    <property type="entry name" value="SPRY"/>
    <property type="match status" value="1"/>
</dbReference>
<feature type="compositionally biased region" description="Basic and acidic residues" evidence="7">
    <location>
        <begin position="27"/>
        <end position="36"/>
    </location>
</feature>
<dbReference type="Pfam" id="PF13516">
    <property type="entry name" value="LRR_6"/>
    <property type="match status" value="4"/>
</dbReference>
<dbReference type="InterPro" id="IPR001870">
    <property type="entry name" value="B30.2/SPRY"/>
</dbReference>
<dbReference type="PROSITE" id="PS50188">
    <property type="entry name" value="B302_SPRY"/>
    <property type="match status" value="1"/>
</dbReference>
<dbReference type="InterPro" id="IPR003877">
    <property type="entry name" value="SPRY_dom"/>
</dbReference>
<proteinExistence type="predicted"/>
<dbReference type="SMART" id="SM00449">
    <property type="entry name" value="SPRY"/>
    <property type="match status" value="1"/>
</dbReference>
<evidence type="ECO:0000259" key="8">
    <source>
        <dbReference type="PROSITE" id="PS50188"/>
    </source>
</evidence>
<evidence type="ECO:0000313" key="11">
    <source>
        <dbReference type="RefSeq" id="XP_038827444.1"/>
    </source>
</evidence>
<dbReference type="SMART" id="SM00589">
    <property type="entry name" value="PRY"/>
    <property type="match status" value="1"/>
</dbReference>
<keyword evidence="2" id="KW-0963">Cytoplasm</keyword>
<dbReference type="InterPro" id="IPR027417">
    <property type="entry name" value="P-loop_NTPase"/>
</dbReference>
<dbReference type="SUPFAM" id="SSF52047">
    <property type="entry name" value="RNI-like"/>
    <property type="match status" value="1"/>
</dbReference>
<dbReference type="GeneID" id="120026798"/>
<dbReference type="FunFam" id="3.80.10.10:FF:000100">
    <property type="entry name" value="Si:dkey-11n14.1"/>
    <property type="match status" value="1"/>
</dbReference>
<name>A0A8U0TTV3_SALNM</name>
<evidence type="ECO:0000256" key="7">
    <source>
        <dbReference type="SAM" id="MobiDB-lite"/>
    </source>
</evidence>
<dbReference type="InterPro" id="IPR043136">
    <property type="entry name" value="B30.2/SPRY_sf"/>
</dbReference>
<dbReference type="InterPro" id="IPR041267">
    <property type="entry name" value="NLRP_HD2"/>
</dbReference>
<dbReference type="GO" id="GO:0005737">
    <property type="term" value="C:cytoplasm"/>
    <property type="evidence" value="ECO:0007669"/>
    <property type="project" value="UniProtKB-SubCell"/>
</dbReference>
<keyword evidence="6" id="KW-0067">ATP-binding</keyword>
<dbReference type="SMART" id="SM01288">
    <property type="entry name" value="FISNA"/>
    <property type="match status" value="1"/>
</dbReference>
<feature type="region of interest" description="Disordered" evidence="7">
    <location>
        <begin position="25"/>
        <end position="47"/>
    </location>
</feature>
<dbReference type="CDD" id="cd16040">
    <property type="entry name" value="SPRY_PRY_SNTX"/>
    <property type="match status" value="1"/>
</dbReference>
<dbReference type="InterPro" id="IPR003879">
    <property type="entry name" value="Butyrophylin_SPRY"/>
</dbReference>
<dbReference type="Gene3D" id="3.40.50.300">
    <property type="entry name" value="P-loop containing nucleotide triphosphate hydrolases"/>
    <property type="match status" value="1"/>
</dbReference>
<evidence type="ECO:0000313" key="10">
    <source>
        <dbReference type="Proteomes" id="UP000808372"/>
    </source>
</evidence>
<dbReference type="InterPro" id="IPR041075">
    <property type="entry name" value="NOD1/2_WH"/>
</dbReference>
<dbReference type="Gene3D" id="3.80.10.10">
    <property type="entry name" value="Ribonuclease Inhibitor"/>
    <property type="match status" value="2"/>
</dbReference>
<reference evidence="11" key="1">
    <citation type="submission" date="2025-08" db="UniProtKB">
        <authorList>
            <consortium name="RefSeq"/>
        </authorList>
    </citation>
    <scope>IDENTIFICATION</scope>
    <source>
        <tissue evidence="11">White muscle</tissue>
    </source>
</reference>
<dbReference type="SMART" id="SM00368">
    <property type="entry name" value="LRR_RI"/>
    <property type="match status" value="6"/>
</dbReference>
<dbReference type="Pfam" id="PF13765">
    <property type="entry name" value="PRY"/>
    <property type="match status" value="1"/>
</dbReference>
<protein>
    <submittedName>
        <fullName evidence="11">NACHT, LRR and PYD domains-containing protein 3-like</fullName>
    </submittedName>
</protein>
<dbReference type="PROSITE" id="PS50837">
    <property type="entry name" value="NACHT"/>
    <property type="match status" value="1"/>
</dbReference>
<sequence>EKIMTFVKNELKMFKRILSPELPEGFESQKQDKEVVDAEDEKQESSAREGALKITLHVLRKMNQKDLADTLEKYELAVICQRELKSNLKKKFQCVFEGIAKQGNATLLNKIYTELYITEGGTGEVNNEHELRQIETTTRKQARPETAVKCNDIFTPLTGQDKPIRTVLTKGVAGIGKTVSVQKFILDWAEGKANQDVQFVFSFPFRELNLMKEDKHTFIELLNHFSMETKESRISNYDKYKVLFIFDGLDECRLPLDFQKNKICWDVTESTSVDVLLTNLIKGNLLPSALLWITTRPAAASKIPSVCVDQVTEVRGFNDPQKEEYFRKRFSDEDLASRIISHIKTSRSLHIMCHIPVFCWISATVLEHMLEHKREEMPKTLTEMYTHLVVFHTKQKSEKYLGKEETGPHWNKESILSLGKLAFQQLVNGNLIFYEEDLKEAGVDVNEASVYSGLCTQLFKEECGLYQDKVYCFVHLSIQEFLAAVYVFLSFINNNENLMDKLQTNDKSEITFYKSAVDKALQSETGNLDLFLRFLLGLSLKSNQKHLRGLLTKTRSSLQSHEETVKYIKKKIGENLSPERSINLFHCLNELNDHSLVEEIQSFLSSGSLSKPNLSPAQWSALVFVLLTSEKELDVFDLKKYSRSEEGLLRLLPVVKASRAALLSGCGVTEEGCASLVSALESNPSHLRELDLSNNDLKDSGVKLLSAGLGNPHCKLETLRLTGCKLTDTSCKVLASVLSSNPSHLRELDLSNNDLKDSGVKLLSAGLGNPHCKLETLRLSGCLVTEEGCASLVSALRSNPSHLRELDLSYNHPGDSGVRLLSAGLEDPHCRLEKLNVEHGGENTMKPGPRKYVCDLTLDLNTVNRLLSLSEENRKVTGRREEQQYPDHPERFEDCRQVLCREGLTGRCYWEVEWSGIGADIGVTYKGINRRGWGLDCCLGYNDKSWSLICSDNSYSAWHNNNPTTIDVPSSSSHRVGVYLDWSAGTLSFYRASSDTLTHLITFTSTFTEPLYPGFGVWWDGDSVSLK</sequence>
<dbReference type="RefSeq" id="XP_038827444.1">
    <property type="nucleotide sequence ID" value="XM_038971516.1"/>
</dbReference>
<dbReference type="PANTHER" id="PTHR24106">
    <property type="entry name" value="NACHT, LRR AND CARD DOMAINS-CONTAINING"/>
    <property type="match status" value="1"/>
</dbReference>
<keyword evidence="4" id="KW-0677">Repeat</keyword>
<dbReference type="InterPro" id="IPR006574">
    <property type="entry name" value="PRY"/>
</dbReference>
<dbReference type="Gene3D" id="2.60.120.920">
    <property type="match status" value="1"/>
</dbReference>
<dbReference type="Pfam" id="PF17776">
    <property type="entry name" value="NLRC4_HD2"/>
    <property type="match status" value="1"/>
</dbReference>
<dbReference type="FunFam" id="2.60.120.920:FF:000037">
    <property type="entry name" value="Si:dkey-191j3.2"/>
    <property type="match status" value="1"/>
</dbReference>
<comment type="subcellular location">
    <subcellularLocation>
        <location evidence="1">Cytoplasm</location>
    </subcellularLocation>
</comment>
<dbReference type="FunFam" id="3.40.50.300:FF:001524">
    <property type="entry name" value="Si:dkey-126g1.7"/>
    <property type="match status" value="1"/>
</dbReference>
<dbReference type="Gene3D" id="1.10.533.10">
    <property type="entry name" value="Death Domain, Fas"/>
    <property type="match status" value="1"/>
</dbReference>
<feature type="domain" description="B30.2/SPRY" evidence="8">
    <location>
        <begin position="836"/>
        <end position="1027"/>
    </location>
</feature>
<dbReference type="InterPro" id="IPR011029">
    <property type="entry name" value="DEATH-like_dom_sf"/>
</dbReference>
<dbReference type="InterPro" id="IPR013320">
    <property type="entry name" value="ConA-like_dom_sf"/>
</dbReference>
<organism evidence="10 11">
    <name type="scientific">Salvelinus namaycush</name>
    <name type="common">Lake trout</name>
    <name type="synonym">Salmo namaycush</name>
    <dbReference type="NCBI Taxonomy" id="8040"/>
    <lineage>
        <taxon>Eukaryota</taxon>
        <taxon>Metazoa</taxon>
        <taxon>Chordata</taxon>
        <taxon>Craniata</taxon>
        <taxon>Vertebrata</taxon>
        <taxon>Euteleostomi</taxon>
        <taxon>Actinopterygii</taxon>
        <taxon>Neopterygii</taxon>
        <taxon>Teleostei</taxon>
        <taxon>Protacanthopterygii</taxon>
        <taxon>Salmoniformes</taxon>
        <taxon>Salmonidae</taxon>
        <taxon>Salmoninae</taxon>
        <taxon>Salvelinus</taxon>
    </lineage>
</organism>
<accession>A0A8U0TTV3</accession>
<evidence type="ECO:0000256" key="4">
    <source>
        <dbReference type="ARBA" id="ARBA00022737"/>
    </source>
</evidence>
<dbReference type="InterPro" id="IPR029495">
    <property type="entry name" value="NACHT-assoc"/>
</dbReference>
<dbReference type="Pfam" id="PF17779">
    <property type="entry name" value="WHD_NOD2"/>
    <property type="match status" value="1"/>
</dbReference>
<keyword evidence="5" id="KW-0547">Nucleotide-binding</keyword>
<feature type="non-terminal residue" evidence="11">
    <location>
        <position position="1"/>
    </location>
</feature>
<dbReference type="SUPFAM" id="SSF49899">
    <property type="entry name" value="Concanavalin A-like lectins/glucanases"/>
    <property type="match status" value="1"/>
</dbReference>